<evidence type="ECO:0000313" key="7">
    <source>
        <dbReference type="Proteomes" id="UP000266841"/>
    </source>
</evidence>
<evidence type="ECO:0000259" key="5">
    <source>
        <dbReference type="PROSITE" id="PS50865"/>
    </source>
</evidence>
<dbReference type="EMBL" id="AGNL01046336">
    <property type="protein sequence ID" value="EJK48053.1"/>
    <property type="molecule type" value="Genomic_DNA"/>
</dbReference>
<dbReference type="SUPFAM" id="SSF159941">
    <property type="entry name" value="MM3350-like"/>
    <property type="match status" value="1"/>
</dbReference>
<dbReference type="SUPFAM" id="SSF144232">
    <property type="entry name" value="HIT/MYND zinc finger-like"/>
    <property type="match status" value="1"/>
</dbReference>
<name>K0R4K3_THAOC</name>
<evidence type="ECO:0000256" key="1">
    <source>
        <dbReference type="ARBA" id="ARBA00022723"/>
    </source>
</evidence>
<keyword evidence="1" id="KW-0479">Metal-binding</keyword>
<reference evidence="6 7" key="1">
    <citation type="journal article" date="2012" name="Genome Biol.">
        <title>Genome and low-iron response of an oceanic diatom adapted to chronic iron limitation.</title>
        <authorList>
            <person name="Lommer M."/>
            <person name="Specht M."/>
            <person name="Roy A.S."/>
            <person name="Kraemer L."/>
            <person name="Andreson R."/>
            <person name="Gutowska M.A."/>
            <person name="Wolf J."/>
            <person name="Bergner S.V."/>
            <person name="Schilhabel M.B."/>
            <person name="Klostermeier U.C."/>
            <person name="Beiko R.G."/>
            <person name="Rosenstiel P."/>
            <person name="Hippler M."/>
            <person name="Laroche J."/>
        </authorList>
    </citation>
    <scope>NUCLEOTIDE SEQUENCE [LARGE SCALE GENOMIC DNA]</scope>
    <source>
        <strain evidence="6 7">CCMP1005</strain>
    </source>
</reference>
<evidence type="ECO:0000256" key="2">
    <source>
        <dbReference type="ARBA" id="ARBA00022771"/>
    </source>
</evidence>
<comment type="caution">
    <text evidence="6">The sequence shown here is derived from an EMBL/GenBank/DDBJ whole genome shotgun (WGS) entry which is preliminary data.</text>
</comment>
<protein>
    <recommendedName>
        <fullName evidence="5">MYND-type domain-containing protein</fullName>
    </recommendedName>
</protein>
<evidence type="ECO:0000313" key="6">
    <source>
        <dbReference type="EMBL" id="EJK48053.1"/>
    </source>
</evidence>
<dbReference type="GO" id="GO:0008270">
    <property type="term" value="F:zinc ion binding"/>
    <property type="evidence" value="ECO:0007669"/>
    <property type="project" value="UniProtKB-KW"/>
</dbReference>
<dbReference type="Gene3D" id="3.10.290.30">
    <property type="entry name" value="MM3350-like"/>
    <property type="match status" value="1"/>
</dbReference>
<dbReference type="PANTHER" id="PTHR41878:SF1">
    <property type="entry name" value="TNPR PROTEIN"/>
    <property type="match status" value="1"/>
</dbReference>
<dbReference type="OrthoDB" id="193263at2759"/>
<keyword evidence="2 4" id="KW-0863">Zinc-finger</keyword>
<dbReference type="PROSITE" id="PS50865">
    <property type="entry name" value="ZF_MYND_2"/>
    <property type="match status" value="1"/>
</dbReference>
<dbReference type="InterPro" id="IPR002893">
    <property type="entry name" value="Znf_MYND"/>
</dbReference>
<dbReference type="Pfam" id="PF01753">
    <property type="entry name" value="zf-MYND"/>
    <property type="match status" value="1"/>
</dbReference>
<evidence type="ECO:0000256" key="4">
    <source>
        <dbReference type="PROSITE-ProRule" id="PRU00134"/>
    </source>
</evidence>
<keyword evidence="7" id="KW-1185">Reference proteome</keyword>
<feature type="domain" description="MYND-type" evidence="5">
    <location>
        <begin position="321"/>
        <end position="359"/>
    </location>
</feature>
<accession>K0R4K3</accession>
<sequence>MPVDLIIRISLVRGETTASSEDDMRLQARMHGQGPGAFCQISGDDYNSESSGGSLTELSPPVWRRFRVSSAVNLELLHDKVLCPVMGWTRNYHTFAFCGTGPAAERTYYVQERTDATDLMWQGRRTDGRPTLDARDHTIGELLASVGDGCIYNYDLGDCFYHLLRLEEVVPELASTGRVEILGGEMRCPDEDGDGCAAYQEKVLDLHSRVASDPTDSKSARKLAAACFERRGTLNVLGRFDPAEFDLEARRAALADALNSRNSTYNSVKMFSSRPGFTMARIGQKGVTVKVYDPKYESNGGYVVFTETVNVKPDPQDATLCANCGSPNDLKQCGGCGSVYYCSRECQAAHWKLVHKKVCKKEKKAFENYQRELESGKPDPDRFVEGPPLVVRYYDPANLRFRVGTKVECMIGQDTYGTGRVVRQLYFEEGMTQQAPYQIKLDKDTARRMGVPHQHALIYAQWDDDFQIRKIS</sequence>
<keyword evidence="3" id="KW-0862">Zinc</keyword>
<dbReference type="AlphaFoldDB" id="K0R4K3"/>
<proteinExistence type="predicted"/>
<dbReference type="PROSITE" id="PS01360">
    <property type="entry name" value="ZF_MYND_1"/>
    <property type="match status" value="1"/>
</dbReference>
<dbReference type="eggNOG" id="ENOG502S35K">
    <property type="taxonomic scope" value="Eukaryota"/>
</dbReference>
<gene>
    <name evidence="6" type="ORF">THAOC_33186</name>
</gene>
<dbReference type="PANTHER" id="PTHR41878">
    <property type="entry name" value="LEXA REPRESSOR-RELATED"/>
    <property type="match status" value="1"/>
</dbReference>
<evidence type="ECO:0000256" key="3">
    <source>
        <dbReference type="ARBA" id="ARBA00022833"/>
    </source>
</evidence>
<dbReference type="Gene3D" id="6.10.140.2220">
    <property type="match status" value="1"/>
</dbReference>
<dbReference type="InterPro" id="IPR012912">
    <property type="entry name" value="Plasmid_pRiA4b_Orf3-like"/>
</dbReference>
<dbReference type="Pfam" id="PF07929">
    <property type="entry name" value="PRiA4_ORF3"/>
    <property type="match status" value="1"/>
</dbReference>
<dbReference type="Proteomes" id="UP000266841">
    <property type="component" value="Unassembled WGS sequence"/>
</dbReference>
<dbReference type="InterPro" id="IPR024047">
    <property type="entry name" value="MM3350-like_sf"/>
</dbReference>
<dbReference type="OMA" id="RYWRRIR"/>
<organism evidence="6 7">
    <name type="scientific">Thalassiosira oceanica</name>
    <name type="common">Marine diatom</name>
    <dbReference type="NCBI Taxonomy" id="159749"/>
    <lineage>
        <taxon>Eukaryota</taxon>
        <taxon>Sar</taxon>
        <taxon>Stramenopiles</taxon>
        <taxon>Ochrophyta</taxon>
        <taxon>Bacillariophyta</taxon>
        <taxon>Coscinodiscophyceae</taxon>
        <taxon>Thalassiosirophycidae</taxon>
        <taxon>Thalassiosirales</taxon>
        <taxon>Thalassiosiraceae</taxon>
        <taxon>Thalassiosira</taxon>
    </lineage>
</organism>